<evidence type="ECO:0000313" key="1">
    <source>
        <dbReference type="EMBL" id="HHD39968.1"/>
    </source>
</evidence>
<sequence>MEVIESEEERNKFLANNPTSIEIIMTGEEIEAGYNHQLRIVLPNVRYTAYPFGNVDGLLGSSVAFNSYFSIGQQNSISIVLINQVSGY</sequence>
<proteinExistence type="predicted"/>
<comment type="caution">
    <text evidence="1">The sequence shown here is derived from an EMBL/GenBank/DDBJ whole genome shotgun (WGS) entry which is preliminary data.</text>
</comment>
<dbReference type="EMBL" id="DRUO01000044">
    <property type="protein sequence ID" value="HHD39968.1"/>
    <property type="molecule type" value="Genomic_DNA"/>
</dbReference>
<reference evidence="1" key="1">
    <citation type="journal article" date="2020" name="mSystems">
        <title>Genome- and Community-Level Interaction Insights into Carbon Utilization and Element Cycling Functions of Hydrothermarchaeota in Hydrothermal Sediment.</title>
        <authorList>
            <person name="Zhou Z."/>
            <person name="Liu Y."/>
            <person name="Xu W."/>
            <person name="Pan J."/>
            <person name="Luo Z.H."/>
            <person name="Li M."/>
        </authorList>
    </citation>
    <scope>NUCLEOTIDE SEQUENCE [LARGE SCALE GENOMIC DNA]</scope>
    <source>
        <strain evidence="1">SpSt-101</strain>
    </source>
</reference>
<organism evidence="1">
    <name type="scientific">Fervidobacterium pennivorans</name>
    <dbReference type="NCBI Taxonomy" id="93466"/>
    <lineage>
        <taxon>Bacteria</taxon>
        <taxon>Thermotogati</taxon>
        <taxon>Thermotogota</taxon>
        <taxon>Thermotogae</taxon>
        <taxon>Thermotogales</taxon>
        <taxon>Fervidobacteriaceae</taxon>
        <taxon>Fervidobacterium</taxon>
    </lineage>
</organism>
<dbReference type="AlphaFoldDB" id="A0A832MVV3"/>
<accession>A0A832MVV3</accession>
<protein>
    <submittedName>
        <fullName evidence="1">Uncharacterized protein</fullName>
    </submittedName>
</protein>
<name>A0A832MVV3_FERPE</name>
<gene>
    <name evidence="1" type="ORF">ENL60_00540</name>
</gene>